<reference evidence="18" key="1">
    <citation type="journal article" date="2012" name="Proc. Natl. Acad. Sci. U.S.A.">
        <title>Antigenic diversity is generated by distinct evolutionary mechanisms in African trypanosome species.</title>
        <authorList>
            <person name="Jackson A.P."/>
            <person name="Berry A."/>
            <person name="Aslett M."/>
            <person name="Allison H.C."/>
            <person name="Burton P."/>
            <person name="Vavrova-Anderson J."/>
            <person name="Brown R."/>
            <person name="Browne H."/>
            <person name="Corton N."/>
            <person name="Hauser H."/>
            <person name="Gamble J."/>
            <person name="Gilderthorp R."/>
            <person name="Marcello L."/>
            <person name="McQuillan J."/>
            <person name="Otto T.D."/>
            <person name="Quail M.A."/>
            <person name="Sanders M.J."/>
            <person name="van Tonder A."/>
            <person name="Ginger M.L."/>
            <person name="Field M.C."/>
            <person name="Barry J.D."/>
            <person name="Hertz-Fowler C."/>
            <person name="Berriman M."/>
        </authorList>
    </citation>
    <scope>NUCLEOTIDE SEQUENCE</scope>
    <source>
        <strain evidence="18">Y486</strain>
    </source>
</reference>
<dbReference type="Pfam" id="PF17795">
    <property type="entry name" value="Vault_3"/>
    <property type="match status" value="1"/>
</dbReference>
<dbReference type="FunFam" id="2.30.30.550:FF:000001">
    <property type="entry name" value="major vault protein-like"/>
    <property type="match status" value="2"/>
</dbReference>
<evidence type="ECO:0000256" key="8">
    <source>
        <dbReference type="ARBA" id="ARBA00023274"/>
    </source>
</evidence>
<dbReference type="InterPro" id="IPR002499">
    <property type="entry name" value="Vault_N"/>
</dbReference>
<dbReference type="InterPro" id="IPR043023">
    <property type="entry name" value="MVP_rep_sf"/>
</dbReference>
<keyword evidence="8 11" id="KW-0687">Ribonucleoprotein</keyword>
<dbReference type="GO" id="GO:0005634">
    <property type="term" value="C:nucleus"/>
    <property type="evidence" value="ECO:0007669"/>
    <property type="project" value="UniProtKB-SubCell"/>
</dbReference>
<feature type="repeat" description="MVP" evidence="11">
    <location>
        <begin position="174"/>
        <end position="226"/>
    </location>
</feature>
<keyword evidence="12" id="KW-0175">Coiled coil</keyword>
<feature type="repeat" description="MVP" evidence="11">
    <location>
        <begin position="121"/>
        <end position="173"/>
    </location>
</feature>
<evidence type="ECO:0000256" key="9">
    <source>
        <dbReference type="ARBA" id="ARBA00024814"/>
    </source>
</evidence>
<evidence type="ECO:0000259" key="13">
    <source>
        <dbReference type="Pfam" id="PF01505"/>
    </source>
</evidence>
<comment type="subunit">
    <text evidence="10">The vault ribonucleoprotein particle is a huge (400 A x 670 A) cage structure of 12.9 MDa. It consists of a dimer of half-vaults, with each half-vault comprising 39 identical major vault protein (MVP) chains, PARP4 and one or more vault RNAs (vRNAs).</text>
</comment>
<feature type="coiled-coil region" evidence="12">
    <location>
        <begin position="707"/>
        <end position="789"/>
    </location>
</feature>
<dbReference type="Gene3D" id="6.10.250.720">
    <property type="match status" value="1"/>
</dbReference>
<feature type="repeat" description="MVP" evidence="11">
    <location>
        <begin position="227"/>
        <end position="281"/>
    </location>
</feature>
<dbReference type="FunFam" id="2.30.30.560:FF:000001">
    <property type="entry name" value="major vault protein-like"/>
    <property type="match status" value="1"/>
</dbReference>
<feature type="domain" description="Major vault protein repeat" evidence="13">
    <location>
        <begin position="117"/>
        <end position="158"/>
    </location>
</feature>
<evidence type="ECO:0000256" key="12">
    <source>
        <dbReference type="SAM" id="Coils"/>
    </source>
</evidence>
<evidence type="ECO:0000259" key="14">
    <source>
        <dbReference type="Pfam" id="PF11978"/>
    </source>
</evidence>
<feature type="domain" description="Major vault protein repeat" evidence="13">
    <location>
        <begin position="170"/>
        <end position="210"/>
    </location>
</feature>
<dbReference type="FunFam" id="2.30.30.570:FF:000002">
    <property type="entry name" value="Major vault protein-alpha"/>
    <property type="match status" value="1"/>
</dbReference>
<evidence type="ECO:0000256" key="11">
    <source>
        <dbReference type="PROSITE-ProRule" id="PRU00571"/>
    </source>
</evidence>
<proteinExistence type="predicted"/>
<dbReference type="InterPro" id="IPR043179">
    <property type="entry name" value="Vault_2_sf"/>
</dbReference>
<feature type="domain" description="Major vault protein repeat" evidence="15">
    <location>
        <begin position="278"/>
        <end position="324"/>
    </location>
</feature>
<dbReference type="Pfam" id="PF11978">
    <property type="entry name" value="MVP_shoulder"/>
    <property type="match status" value="1"/>
</dbReference>
<dbReference type="PANTHER" id="PTHR14165:SF3">
    <property type="entry name" value="MAJOR VAULT PROTEIN"/>
    <property type="match status" value="1"/>
</dbReference>
<dbReference type="FunFam" id="3.30.479.30:FF:000010">
    <property type="entry name" value="major vault protein-like"/>
    <property type="match status" value="1"/>
</dbReference>
<dbReference type="VEuPathDB" id="TriTrypDB:TvY486_0503860"/>
<dbReference type="EMBL" id="HE573021">
    <property type="protein sequence ID" value="CCC48185.1"/>
    <property type="molecule type" value="Genomic_DNA"/>
</dbReference>
<evidence type="ECO:0000259" key="17">
    <source>
        <dbReference type="Pfam" id="PF17796"/>
    </source>
</evidence>
<dbReference type="Pfam" id="PF17794">
    <property type="entry name" value="Vault_2"/>
    <property type="match status" value="2"/>
</dbReference>
<dbReference type="Gene3D" id="6.20.380.10">
    <property type="match status" value="1"/>
</dbReference>
<evidence type="ECO:0000313" key="18">
    <source>
        <dbReference type="EMBL" id="CCC48185.1"/>
    </source>
</evidence>
<comment type="function">
    <text evidence="9">Required for normal vault structure. Vaults are multi-subunit structures that may act as scaffolds for proteins involved in signal transduction. Vaults may also play a role in nucleo-cytoplasmic transport.</text>
</comment>
<feature type="domain" description="Major vault protein repeat" evidence="13">
    <location>
        <begin position="224"/>
        <end position="266"/>
    </location>
</feature>
<feature type="repeat" description="MVP" evidence="11">
    <location>
        <begin position="56"/>
        <end position="117"/>
    </location>
</feature>
<dbReference type="Gene3D" id="2.30.30.620">
    <property type="match status" value="1"/>
</dbReference>
<dbReference type="GO" id="GO:1990904">
    <property type="term" value="C:ribonucleoprotein complex"/>
    <property type="evidence" value="ECO:0007669"/>
    <property type="project" value="UniProtKB-UniRule"/>
</dbReference>
<evidence type="ECO:0000259" key="15">
    <source>
        <dbReference type="Pfam" id="PF17794"/>
    </source>
</evidence>
<keyword evidence="7" id="KW-0539">Nucleus</keyword>
<evidence type="ECO:0000256" key="10">
    <source>
        <dbReference type="ARBA" id="ARBA00025889"/>
    </source>
</evidence>
<sequence>MSADSSAIRVNQHHYVHVLDNTTNVARCIIGPVVYTLKEHECCLFDPRSCIVVPPSCYCVVRNPFVRDEAGSPVLDERAVVELRVGEEEIRLEQQPFPLFPGEELKVVDGEWLFQLQVIGADRGYHVRCVSGFVDEERGAVLPGKEWIVPGPKTYIPRVEVEVLREIEAYIIRPNTALKLRALADFTDSNGMTRRAGEEWLIRDTCAYLPQIEEKVMGTVEGVVLTETEGIHLQAQNTFVDVQGKKRVAGEQWLVTNKECQTYIPDVHEKIISTAKVVVLDAQQFCVVADPVDDNRVNQFGKKEMRKGKLSFFLHPGERLVGGVQPVITVGKDEALLLQAVGSFTEESSARLRTPGETWMLHGPVEYTPNVDVVVLEHRGVIALDKNEGIYVMNTKSGQVKAVIGEPYMLKEFEVLWDKELPRDVEELLQCGTGCCKNSERDPNFKSSRLKHHIVRFNVQHNAAVRIYDYKQKKPRVVLGPNLVMLSPDEEFTVLSLSGGKPKVPNSLHTLQLFLGPRFSSDAVVVETCDHARLQLSLSYNWYFDLDRKRPDAKIFSVPDFVGDCCKTIASRVRGAVAAVDFDSFHRNSARIIREAVFGCGEDGQVRNCLRFSANNLIVTNIDIQSVEPTDAKTRESLQKSVQLAIEITAKSQEAAARHDKERKDQEARGQLERQKLLDKIEVERTKTEWLKLQAESEAVQACGQSVAEAQAKAESLLIEVEAELKQAKVRAMILRMTAESDLKRQKQRQELELEYTKSQNLLEIARASEIAEAEIEKVRRTVEAIGRETLITIARSGPEMQAKLLEGLGLHGYLTTDGKTPVNVLGAVQSLLGGVSHKSQP</sequence>
<dbReference type="FunFam" id="2.30.30.560:FF:000002">
    <property type="entry name" value="Major vault protein-alpha"/>
    <property type="match status" value="1"/>
</dbReference>
<dbReference type="Pfam" id="PF17796">
    <property type="entry name" value="Vault_4"/>
    <property type="match status" value="1"/>
</dbReference>
<feature type="domain" description="Major vault protein repeat" evidence="13">
    <location>
        <begin position="330"/>
        <end position="369"/>
    </location>
</feature>
<dbReference type="Pfam" id="PF01505">
    <property type="entry name" value="Vault"/>
    <property type="match status" value="4"/>
</dbReference>
<evidence type="ECO:0000256" key="7">
    <source>
        <dbReference type="ARBA" id="ARBA00023242"/>
    </source>
</evidence>
<evidence type="ECO:0000256" key="1">
    <source>
        <dbReference type="ARBA" id="ARBA00004123"/>
    </source>
</evidence>
<keyword evidence="4 11" id="KW-0963">Cytoplasm</keyword>
<evidence type="ECO:0000256" key="6">
    <source>
        <dbReference type="ARBA" id="ARBA00022737"/>
    </source>
</evidence>
<gene>
    <name evidence="18" type="ORF">TVY486_0503860</name>
</gene>
<dbReference type="GO" id="GO:0005737">
    <property type="term" value="C:cytoplasm"/>
    <property type="evidence" value="ECO:0007669"/>
    <property type="project" value="UniProtKB-SubCell"/>
</dbReference>
<feature type="domain" description="Major vault protein repeat" evidence="15">
    <location>
        <begin position="51"/>
        <end position="106"/>
    </location>
</feature>
<feature type="domain" description="Major vault protein shoulder" evidence="14">
    <location>
        <begin position="516"/>
        <end position="631"/>
    </location>
</feature>
<dbReference type="CDD" id="cd08825">
    <property type="entry name" value="MVP_shoulder"/>
    <property type="match status" value="1"/>
</dbReference>
<dbReference type="PROSITE" id="PS51224">
    <property type="entry name" value="MVP"/>
    <property type="match status" value="6"/>
</dbReference>
<dbReference type="InterPro" id="IPR041136">
    <property type="entry name" value="Vault_4"/>
</dbReference>
<name>G0TW69_TRYVY</name>
<dbReference type="AlphaFoldDB" id="G0TW69"/>
<feature type="domain" description="Major vault protein repeat" evidence="17">
    <location>
        <begin position="382"/>
        <end position="430"/>
    </location>
</feature>
<keyword evidence="6" id="KW-0677">Repeat</keyword>
<feature type="repeat" description="MVP" evidence="11">
    <location>
        <begin position="283"/>
        <end position="331"/>
    </location>
</feature>
<dbReference type="Gene3D" id="2.30.30.550">
    <property type="entry name" value="Major Vault Protein repeat"/>
    <property type="match status" value="4"/>
</dbReference>
<dbReference type="Gene3D" id="3.30.479.30">
    <property type="entry name" value="Band 7 domain"/>
    <property type="match status" value="1"/>
</dbReference>
<evidence type="ECO:0000259" key="16">
    <source>
        <dbReference type="Pfam" id="PF17795"/>
    </source>
</evidence>
<keyword evidence="5" id="KW-0597">Phosphoprotein</keyword>
<evidence type="ECO:0000256" key="5">
    <source>
        <dbReference type="ARBA" id="ARBA00022553"/>
    </source>
</evidence>
<feature type="repeat" description="MVP" evidence="11">
    <location>
        <begin position="332"/>
        <end position="385"/>
    </location>
</feature>
<dbReference type="Gene3D" id="2.30.30.560">
    <property type="match status" value="2"/>
</dbReference>
<accession>G0TW69</accession>
<dbReference type="InterPro" id="IPR040989">
    <property type="entry name" value="Vault_3"/>
</dbReference>
<feature type="domain" description="Major vault protein repeat" evidence="16">
    <location>
        <begin position="454"/>
        <end position="515"/>
    </location>
</feature>
<protein>
    <recommendedName>
        <fullName evidence="3">Major vault protein</fullName>
    </recommendedName>
</protein>
<evidence type="ECO:0000256" key="3">
    <source>
        <dbReference type="ARBA" id="ARBA00018296"/>
    </source>
</evidence>
<comment type="subcellular location">
    <subcellularLocation>
        <location evidence="2 11">Cytoplasm</location>
    </subcellularLocation>
    <subcellularLocation>
        <location evidence="1">Nucleus</location>
    </subcellularLocation>
</comment>
<evidence type="ECO:0000256" key="2">
    <source>
        <dbReference type="ARBA" id="ARBA00004496"/>
    </source>
</evidence>
<dbReference type="InterPro" id="IPR036013">
    <property type="entry name" value="Band_7/SPFH_dom_sf"/>
</dbReference>
<dbReference type="PANTHER" id="PTHR14165">
    <property type="entry name" value="MAJOR VAULT PROTEIN"/>
    <property type="match status" value="1"/>
</dbReference>
<dbReference type="InterPro" id="IPR021870">
    <property type="entry name" value="MVP_shoulder"/>
</dbReference>
<organism evidence="18">
    <name type="scientific">Trypanosoma vivax (strain Y486)</name>
    <dbReference type="NCBI Taxonomy" id="1055687"/>
    <lineage>
        <taxon>Eukaryota</taxon>
        <taxon>Discoba</taxon>
        <taxon>Euglenozoa</taxon>
        <taxon>Kinetoplastea</taxon>
        <taxon>Metakinetoplastina</taxon>
        <taxon>Trypanosomatida</taxon>
        <taxon>Trypanosomatidae</taxon>
        <taxon>Trypanosoma</taxon>
        <taxon>Duttonella</taxon>
    </lineage>
</organism>
<dbReference type="InterPro" id="IPR041134">
    <property type="entry name" value="Vault_2"/>
</dbReference>
<dbReference type="InterPro" id="IPR039059">
    <property type="entry name" value="MVP"/>
</dbReference>
<dbReference type="InterPro" id="IPR041139">
    <property type="entry name" value="MVP_rep_dom"/>
</dbReference>
<dbReference type="Gene3D" id="2.30.30.570">
    <property type="match status" value="2"/>
</dbReference>
<evidence type="ECO:0000256" key="4">
    <source>
        <dbReference type="ARBA" id="ARBA00022490"/>
    </source>
</evidence>
<dbReference type="FunFam" id="2.30.30.570:FF:000001">
    <property type="entry name" value="major vault protein-like"/>
    <property type="match status" value="1"/>
</dbReference>